<reference evidence="1 2" key="1">
    <citation type="journal article" date="2022" name="Gigascience">
        <title>A chromosome-level genome assembly and annotation of the desert horned lizard, Phrynosoma platyrhinos, provides insight into chromosomal rearrangements among reptiles.</title>
        <authorList>
            <person name="Koochekian N."/>
            <person name="Ascanio A."/>
            <person name="Farleigh K."/>
            <person name="Card D.C."/>
            <person name="Schield D.R."/>
            <person name="Castoe T.A."/>
            <person name="Jezkova T."/>
        </authorList>
    </citation>
    <scope>NUCLEOTIDE SEQUENCE [LARGE SCALE GENOMIC DNA]</scope>
    <source>
        <strain evidence="1">NK-2021</strain>
    </source>
</reference>
<dbReference type="InterPro" id="IPR039918">
    <property type="entry name" value="PPP4R4"/>
</dbReference>
<dbReference type="PANTHER" id="PTHR21467:SF0">
    <property type="entry name" value="SERINE_THREONINE-PROTEIN PHOSPHATASE 4 REGULATORY SUBUNIT 4"/>
    <property type="match status" value="1"/>
</dbReference>
<dbReference type="PANTHER" id="PTHR21467">
    <property type="entry name" value="PROTEIN PHOSPHATASE 4 REGULATORY SUBUNIT 4 PPP4R4"/>
    <property type="match status" value="1"/>
</dbReference>
<evidence type="ECO:0000313" key="2">
    <source>
        <dbReference type="Proteomes" id="UP000826234"/>
    </source>
</evidence>
<keyword evidence="2" id="KW-1185">Reference proteome</keyword>
<accession>A0ABQ7SSU4</accession>
<comment type="caution">
    <text evidence="1">The sequence shown here is derived from an EMBL/GenBank/DDBJ whole genome shotgun (WGS) entry which is preliminary data.</text>
</comment>
<proteinExistence type="predicted"/>
<protein>
    <submittedName>
        <fullName evidence="1">Uncharacterized protein</fullName>
    </submittedName>
</protein>
<organism evidence="1 2">
    <name type="scientific">Phrynosoma platyrhinos</name>
    <name type="common">Desert horned lizard</name>
    <dbReference type="NCBI Taxonomy" id="52577"/>
    <lineage>
        <taxon>Eukaryota</taxon>
        <taxon>Metazoa</taxon>
        <taxon>Chordata</taxon>
        <taxon>Craniata</taxon>
        <taxon>Vertebrata</taxon>
        <taxon>Euteleostomi</taxon>
        <taxon>Lepidosauria</taxon>
        <taxon>Squamata</taxon>
        <taxon>Bifurcata</taxon>
        <taxon>Unidentata</taxon>
        <taxon>Episquamata</taxon>
        <taxon>Toxicofera</taxon>
        <taxon>Iguania</taxon>
        <taxon>Phrynosomatidae</taxon>
        <taxon>Phrynosomatinae</taxon>
        <taxon>Phrynosoma</taxon>
    </lineage>
</organism>
<name>A0ABQ7SSU4_PHRPL</name>
<evidence type="ECO:0000313" key="1">
    <source>
        <dbReference type="EMBL" id="KAH0620401.1"/>
    </source>
</evidence>
<gene>
    <name evidence="1" type="ORF">JD844_020809</name>
</gene>
<sequence length="100" mass="11141">MYLFLTSSGQDIQGTSVVASLPVLMRQNPAETLRRVLPKVREVLPVAGVEMQLTAAVSLLTILQEESISIHTYSHSFLHIILQNLEHRDAGQRHVILLIS</sequence>
<dbReference type="Proteomes" id="UP000826234">
    <property type="component" value="Unassembled WGS sequence"/>
</dbReference>
<dbReference type="EMBL" id="JAIPUX010003289">
    <property type="protein sequence ID" value="KAH0620401.1"/>
    <property type="molecule type" value="Genomic_DNA"/>
</dbReference>